<dbReference type="RefSeq" id="WP_213888480.1">
    <property type="nucleotide sequence ID" value="NZ_JAGFNU010000004.1"/>
</dbReference>
<keyword evidence="4" id="KW-1185">Reference proteome</keyword>
<evidence type="ECO:0000313" key="4">
    <source>
        <dbReference type="Proteomes" id="UP001589683"/>
    </source>
</evidence>
<name>A0ABV5J9S8_9RHOB</name>
<dbReference type="Proteomes" id="UP001589683">
    <property type="component" value="Unassembled WGS sequence"/>
</dbReference>
<evidence type="ECO:0000256" key="1">
    <source>
        <dbReference type="SAM" id="MobiDB-lite"/>
    </source>
</evidence>
<evidence type="ECO:0008006" key="5">
    <source>
        <dbReference type="Google" id="ProtNLM"/>
    </source>
</evidence>
<reference evidence="3 4" key="1">
    <citation type="submission" date="2024-09" db="EMBL/GenBank/DDBJ databases">
        <authorList>
            <person name="Sun Q."/>
            <person name="Mori K."/>
        </authorList>
    </citation>
    <scope>NUCLEOTIDE SEQUENCE [LARGE SCALE GENOMIC DNA]</scope>
    <source>
        <strain evidence="3 4">CECT 8726</strain>
    </source>
</reference>
<feature type="chain" id="PRO_5046594148" description="Lipoprotein" evidence="2">
    <location>
        <begin position="19"/>
        <end position="76"/>
    </location>
</feature>
<evidence type="ECO:0000256" key="2">
    <source>
        <dbReference type="SAM" id="SignalP"/>
    </source>
</evidence>
<sequence length="76" mass="7733">MRSLILAAVPFTILSACAVPDTALSNPFSGPDDPSIGIRTVTAPSGVAGYTPRTPSGPAPWRQSNDEQSPAHGGSN</sequence>
<organism evidence="3 4">
    <name type="scientific">Pseudohalocynthiibacter aestuariivivens</name>
    <dbReference type="NCBI Taxonomy" id="1591409"/>
    <lineage>
        <taxon>Bacteria</taxon>
        <taxon>Pseudomonadati</taxon>
        <taxon>Pseudomonadota</taxon>
        <taxon>Alphaproteobacteria</taxon>
        <taxon>Rhodobacterales</taxon>
        <taxon>Paracoccaceae</taxon>
        <taxon>Pseudohalocynthiibacter</taxon>
    </lineage>
</organism>
<feature type="signal peptide" evidence="2">
    <location>
        <begin position="1"/>
        <end position="18"/>
    </location>
</feature>
<keyword evidence="2" id="KW-0732">Signal</keyword>
<protein>
    <recommendedName>
        <fullName evidence="5">Lipoprotein</fullName>
    </recommendedName>
</protein>
<evidence type="ECO:0000313" key="3">
    <source>
        <dbReference type="EMBL" id="MFB9230205.1"/>
    </source>
</evidence>
<accession>A0ABV5J9S8</accession>
<dbReference type="EMBL" id="JBHMEA010000006">
    <property type="protein sequence ID" value="MFB9230205.1"/>
    <property type="molecule type" value="Genomic_DNA"/>
</dbReference>
<dbReference type="PROSITE" id="PS51257">
    <property type="entry name" value="PROKAR_LIPOPROTEIN"/>
    <property type="match status" value="1"/>
</dbReference>
<comment type="caution">
    <text evidence="3">The sequence shown here is derived from an EMBL/GenBank/DDBJ whole genome shotgun (WGS) entry which is preliminary data.</text>
</comment>
<gene>
    <name evidence="3" type="ORF">ACFFUT_00200</name>
</gene>
<proteinExistence type="predicted"/>
<feature type="region of interest" description="Disordered" evidence="1">
    <location>
        <begin position="41"/>
        <end position="76"/>
    </location>
</feature>